<dbReference type="InterPro" id="IPR018044">
    <property type="entry name" value="Peptidase_S11"/>
</dbReference>
<evidence type="ECO:0000256" key="8">
    <source>
        <dbReference type="PIRSR" id="PIRSR618044-2"/>
    </source>
</evidence>
<dbReference type="GO" id="GO:0006508">
    <property type="term" value="P:proteolysis"/>
    <property type="evidence" value="ECO:0007669"/>
    <property type="project" value="InterPro"/>
</dbReference>
<evidence type="ECO:0000256" key="9">
    <source>
        <dbReference type="RuleBase" id="RU004016"/>
    </source>
</evidence>
<feature type="active site" description="Proton acceptor" evidence="7">
    <location>
        <position position="76"/>
    </location>
</feature>
<protein>
    <submittedName>
        <fullName evidence="11">D-alanyl-D-alanine carboxypeptidase (Penicillin-binding protein 5/6)</fullName>
    </submittedName>
</protein>
<keyword evidence="11" id="KW-0121">Carboxypeptidase</keyword>
<dbReference type="PANTHER" id="PTHR21581:SF6">
    <property type="entry name" value="TRAFFICKING PROTEIN PARTICLE COMPLEX SUBUNIT 12"/>
    <property type="match status" value="1"/>
</dbReference>
<sequence length="298" mass="31605">MAEKSETIANLDTAVAGPSVSRMPARPFLRLSKSPATSFAALPIAAERVIVIEPKSGAVLFSKNPTVGRPIASIQKLLTALLIVERGSLKERIEVLPEDLPADAQCLPVTAGLRPGDAYSRQSLLSAMLIGSANDAASALARDHSGKVQAFVDAMNVRAKELGMHSSRFCNPGGLPHEEQFSTAEDVAVLARTVDDIPDVRAIVATQACNLIHGDGSSVRLNNTNRLLRTMPACDGMKTGFTRASGNCLVASGSLRQMRRIVIALNSTMDQIWSDARQLLTLSLGIPDRTSGASLVPD</sequence>
<evidence type="ECO:0000313" key="11">
    <source>
        <dbReference type="EMBL" id="SFV29500.1"/>
    </source>
</evidence>
<dbReference type="GO" id="GO:0008360">
    <property type="term" value="P:regulation of cell shape"/>
    <property type="evidence" value="ECO:0007669"/>
    <property type="project" value="UniProtKB-KW"/>
</dbReference>
<reference evidence="12" key="1">
    <citation type="submission" date="2016-10" db="EMBL/GenBank/DDBJ databases">
        <authorList>
            <person name="Varghese N."/>
            <person name="Submissions S."/>
        </authorList>
    </citation>
    <scope>NUCLEOTIDE SEQUENCE [LARGE SCALE GENOMIC DNA]</scope>
    <source>
        <strain evidence="12">DSM 1565</strain>
    </source>
</reference>
<keyword evidence="6" id="KW-0961">Cell wall biogenesis/degradation</keyword>
<evidence type="ECO:0000256" key="5">
    <source>
        <dbReference type="ARBA" id="ARBA00022984"/>
    </source>
</evidence>
<dbReference type="EMBL" id="FPCH01000001">
    <property type="protein sequence ID" value="SFV29500.1"/>
    <property type="molecule type" value="Genomic_DNA"/>
</dbReference>
<dbReference type="Gene3D" id="3.40.710.10">
    <property type="entry name" value="DD-peptidase/beta-lactamase superfamily"/>
    <property type="match status" value="1"/>
</dbReference>
<evidence type="ECO:0000256" key="4">
    <source>
        <dbReference type="ARBA" id="ARBA00022960"/>
    </source>
</evidence>
<gene>
    <name evidence="11" type="ORF">SAMN04488557_1266</name>
</gene>
<dbReference type="GO" id="GO:0071555">
    <property type="term" value="P:cell wall organization"/>
    <property type="evidence" value="ECO:0007669"/>
    <property type="project" value="UniProtKB-KW"/>
</dbReference>
<dbReference type="GO" id="GO:0009002">
    <property type="term" value="F:serine-type D-Ala-D-Ala carboxypeptidase activity"/>
    <property type="evidence" value="ECO:0007669"/>
    <property type="project" value="InterPro"/>
</dbReference>
<evidence type="ECO:0000256" key="2">
    <source>
        <dbReference type="ARBA" id="ARBA00022729"/>
    </source>
</evidence>
<feature type="binding site" evidence="8">
    <location>
        <position position="238"/>
    </location>
    <ligand>
        <name>substrate</name>
    </ligand>
</feature>
<dbReference type="InterPro" id="IPR001967">
    <property type="entry name" value="Peptidase_S11_N"/>
</dbReference>
<keyword evidence="3" id="KW-0378">Hydrolase</keyword>
<name>A0A1I7N4D0_9HYPH</name>
<organism evidence="11 12">
    <name type="scientific">Hyphomicrobium facile</name>
    <dbReference type="NCBI Taxonomy" id="51670"/>
    <lineage>
        <taxon>Bacteria</taxon>
        <taxon>Pseudomonadati</taxon>
        <taxon>Pseudomonadota</taxon>
        <taxon>Alphaproteobacteria</taxon>
        <taxon>Hyphomicrobiales</taxon>
        <taxon>Hyphomicrobiaceae</taxon>
        <taxon>Hyphomicrobium</taxon>
    </lineage>
</organism>
<dbReference type="PRINTS" id="PR00725">
    <property type="entry name" value="DADACBPTASE1"/>
</dbReference>
<dbReference type="Proteomes" id="UP000199423">
    <property type="component" value="Unassembled WGS sequence"/>
</dbReference>
<dbReference type="InterPro" id="IPR012338">
    <property type="entry name" value="Beta-lactam/transpept-like"/>
</dbReference>
<comment type="similarity">
    <text evidence="1 9">Belongs to the peptidase S11 family.</text>
</comment>
<dbReference type="Pfam" id="PF00768">
    <property type="entry name" value="Peptidase_S11"/>
    <property type="match status" value="1"/>
</dbReference>
<proteinExistence type="inferred from homology"/>
<feature type="active site" description="Acyl-ester intermediate" evidence="7">
    <location>
        <position position="73"/>
    </location>
</feature>
<evidence type="ECO:0000259" key="10">
    <source>
        <dbReference type="Pfam" id="PF00768"/>
    </source>
</evidence>
<feature type="active site" evidence="7">
    <location>
        <position position="132"/>
    </location>
</feature>
<dbReference type="RefSeq" id="WP_092865598.1">
    <property type="nucleotide sequence ID" value="NZ_FPCH01000001.1"/>
</dbReference>
<feature type="domain" description="Peptidase S11 D-alanyl-D-alanine carboxypeptidase A N-terminal" evidence="10">
    <location>
        <begin position="41"/>
        <end position="267"/>
    </location>
</feature>
<evidence type="ECO:0000313" key="12">
    <source>
        <dbReference type="Proteomes" id="UP000199423"/>
    </source>
</evidence>
<evidence type="ECO:0000256" key="3">
    <source>
        <dbReference type="ARBA" id="ARBA00022801"/>
    </source>
</evidence>
<dbReference type="PANTHER" id="PTHR21581">
    <property type="entry name" value="D-ALANYL-D-ALANINE CARBOXYPEPTIDASE"/>
    <property type="match status" value="1"/>
</dbReference>
<keyword evidence="5" id="KW-0573">Peptidoglycan synthesis</keyword>
<dbReference type="OrthoDB" id="9795979at2"/>
<evidence type="ECO:0000256" key="7">
    <source>
        <dbReference type="PIRSR" id="PIRSR618044-1"/>
    </source>
</evidence>
<keyword evidence="2" id="KW-0732">Signal</keyword>
<evidence type="ECO:0000256" key="1">
    <source>
        <dbReference type="ARBA" id="ARBA00007164"/>
    </source>
</evidence>
<dbReference type="GO" id="GO:0009252">
    <property type="term" value="P:peptidoglycan biosynthetic process"/>
    <property type="evidence" value="ECO:0007669"/>
    <property type="project" value="UniProtKB-KW"/>
</dbReference>
<keyword evidence="11" id="KW-0645">Protease</keyword>
<keyword evidence="12" id="KW-1185">Reference proteome</keyword>
<dbReference type="SUPFAM" id="SSF56601">
    <property type="entry name" value="beta-lactamase/transpeptidase-like"/>
    <property type="match status" value="1"/>
</dbReference>
<evidence type="ECO:0000256" key="6">
    <source>
        <dbReference type="ARBA" id="ARBA00023316"/>
    </source>
</evidence>
<accession>A0A1I7N4D0</accession>
<dbReference type="STRING" id="51670.SAMN04488557_1266"/>
<keyword evidence="4" id="KW-0133">Cell shape</keyword>
<dbReference type="AlphaFoldDB" id="A0A1I7N4D0"/>